<dbReference type="Pfam" id="PF12770">
    <property type="entry name" value="CHAT"/>
    <property type="match status" value="1"/>
</dbReference>
<feature type="region of interest" description="Disordered" evidence="6">
    <location>
        <begin position="1428"/>
        <end position="1480"/>
    </location>
</feature>
<proteinExistence type="inferred from homology"/>
<dbReference type="PROSITE" id="PS50084">
    <property type="entry name" value="KH_TYPE_1"/>
    <property type="match status" value="1"/>
</dbReference>
<keyword evidence="9" id="KW-1185">Reference proteome</keyword>
<evidence type="ECO:0000256" key="1">
    <source>
        <dbReference type="ARBA" id="ARBA00007662"/>
    </source>
</evidence>
<keyword evidence="4" id="KW-0694">RNA-binding</keyword>
<dbReference type="InterPro" id="IPR019734">
    <property type="entry name" value="TPR_rpt"/>
</dbReference>
<dbReference type="InterPro" id="IPR036612">
    <property type="entry name" value="KH_dom_type_1_sf"/>
</dbReference>
<evidence type="ECO:0000256" key="6">
    <source>
        <dbReference type="SAM" id="MobiDB-lite"/>
    </source>
</evidence>
<dbReference type="Pfam" id="PF13424">
    <property type="entry name" value="TPR_12"/>
    <property type="match status" value="1"/>
</dbReference>
<dbReference type="Gene3D" id="1.10.150.50">
    <property type="entry name" value="Transcription Factor, Ets-1"/>
    <property type="match status" value="1"/>
</dbReference>
<protein>
    <recommendedName>
        <fullName evidence="7">SAM domain-containing protein</fullName>
    </recommendedName>
</protein>
<dbReference type="SMART" id="SM00028">
    <property type="entry name" value="TPR"/>
    <property type="match status" value="3"/>
</dbReference>
<dbReference type="Proteomes" id="UP000243217">
    <property type="component" value="Unassembled WGS sequence"/>
</dbReference>
<dbReference type="InterPro" id="IPR013761">
    <property type="entry name" value="SAM/pointed_sf"/>
</dbReference>
<evidence type="ECO:0000256" key="2">
    <source>
        <dbReference type="ARBA" id="ARBA00022737"/>
    </source>
</evidence>
<dbReference type="InterPro" id="IPR027417">
    <property type="entry name" value="P-loop_NTPase"/>
</dbReference>
<dbReference type="OrthoDB" id="69300at2759"/>
<accession>A0A1V9ZRG0</accession>
<dbReference type="SMART" id="SM00322">
    <property type="entry name" value="KH"/>
    <property type="match status" value="1"/>
</dbReference>
<organism evidence="8 9">
    <name type="scientific">Thraustotheca clavata</name>
    <dbReference type="NCBI Taxonomy" id="74557"/>
    <lineage>
        <taxon>Eukaryota</taxon>
        <taxon>Sar</taxon>
        <taxon>Stramenopiles</taxon>
        <taxon>Oomycota</taxon>
        <taxon>Saprolegniomycetes</taxon>
        <taxon>Saprolegniales</taxon>
        <taxon>Achlyaceae</taxon>
        <taxon>Thraustotheca</taxon>
    </lineage>
</organism>
<dbReference type="InterPro" id="IPR024983">
    <property type="entry name" value="CHAT_dom"/>
</dbReference>
<dbReference type="Gene3D" id="1.25.40.10">
    <property type="entry name" value="Tetratricopeptide repeat domain"/>
    <property type="match status" value="2"/>
</dbReference>
<feature type="domain" description="SAM" evidence="7">
    <location>
        <begin position="4"/>
        <end position="84"/>
    </location>
</feature>
<evidence type="ECO:0000259" key="7">
    <source>
        <dbReference type="PROSITE" id="PS50105"/>
    </source>
</evidence>
<dbReference type="InterPro" id="IPR004087">
    <property type="entry name" value="KH_dom"/>
</dbReference>
<dbReference type="PANTHER" id="PTHR45641:SF19">
    <property type="entry name" value="NEPHROCYSTIN-3"/>
    <property type="match status" value="1"/>
</dbReference>
<sequence length="1480" mass="166921">METWSKERVGEWLVKAGFTDLVQVFVENDIDGGTLLKERNWHHILFFVALLPDLTNEILRNELKINSFGKRSQLLAAIRQIKERDNVLDLAVLHAAPLVLKTTHNDVPTVLAMEKLDLEAERLALQQALNSDFLGRIQLRFDVATADSFRTLLTTWKCKVLHFSGHGVGYNEMLCFEDGSGCAHLITPKALCELIYSGAIEASDYLQVVFVSSCHSERLANVFVEAGVPHVVAVHSDSRILDSSGNTFAKHFYLSLFAGKSVLAAFDIAKTAVRALPPTNKRACCCAHLHERTCRWALSGMDHSKHPPNRCCCKGESLSWPHDESSKFLLLGQPQKSMHDVVVFPKLPRGKLIDLTPHCPSNLPAMHGQFVGRNIDTYNLVRSVVKGNVTVCTGAPGIGKSSLVIAAAHYILQRRICPDGVFYIDLEGLAGLDFSAVLYACFLAISTADATLLYRYAIARNVGLTLGENTTHTQLFAELGSKRCLLVLDKVEELLDKDRRNCEAFLGQLVATAHHTRLLLGSRRIPNIPNVTVTSINIAELPLSIATNLIRSMALQCTQAEAEKLATICGKLPLALRVVGRALANSRARITPQDLIERLQLEDHRLEEMNNLSEAGQKECLDRCIRSSFTQLEWPLRLAFMAMGLFRGVFDLKAACAVLQSSYQSPTLLKSHSSPSVLLDTRSPFTPPSLSRTFNSANQLNSHSMLDDGTSSVKSLGSELYELDDYFDKDDALTSMSYSLLNLESEEEVVASTCDVTQAIPALELLNQWSLVEKVMPMRNTKMHPQQARYRLHNMIQLFAEDEATKFSNETSEGEALFLSWRRRFVRHYCLVVANASHAFRYEGLLLKFDSERSNIESALRIAHQLSEHAEYVAREHQASGVEESKYVPVVDVLLHSNLVVRGRFIFRARMDPRYRLKLFAKSIKLSRSARVLNCHCKHPENDSTILDASDTMSQYEPTQTPKTIDACECPGVMELLELEVLMLMEMGYAHFDVNEDPNAEHMYRESLRIQQEVLHRTDHSYVAEAMNYLGIVLSTRRGFSPVNAWKFRKAESLLLQAKEIRERVLGPVHPDFATSLNNLGNFYKSALAMIKDDAVTPGGLGYGGVLLKTNDEIRELYEKSLAIYKSHLVEDHPLVARSLNNMALFLVHTYDKIPKAKLPSREKLTEVDKEIESLYKQALEIRRKKLGNKNPETAATLNNLGNLKYNQGEFTAAEAYLREALTIRQQYYTNTNDRVSTTMLNLGRILVAQEKYKEAEMIYREAQAIRETLMPNSREHGFCIEKIGRCMIKQGREEEGKKLVLEGQLMKRKCAFQSRNSTASNDIETESLASESCTDTFKEHIFIHEYLSAEVISSSDFNVEGQIIGKQGINLRRIEEQSGAQVHFFSQKRHRDGESANFEFVATCEDAVAQAKSLTIEHLKDIQFRYDKRQSKPRQFKDPNRRPPRHEDRRRHNRGRGNQNANNAPSSMQFSLEDLINKK</sequence>
<evidence type="ECO:0000256" key="3">
    <source>
        <dbReference type="ARBA" id="ARBA00022803"/>
    </source>
</evidence>
<keyword evidence="2" id="KW-0677">Repeat</keyword>
<feature type="compositionally biased region" description="Basic and acidic residues" evidence="6">
    <location>
        <begin position="1428"/>
        <end position="1448"/>
    </location>
</feature>
<reference evidence="8 9" key="1">
    <citation type="journal article" date="2014" name="Genome Biol. Evol.">
        <title>The secreted proteins of Achlya hypogyna and Thraustotheca clavata identify the ancestral oomycete secretome and reveal gene acquisitions by horizontal gene transfer.</title>
        <authorList>
            <person name="Misner I."/>
            <person name="Blouin N."/>
            <person name="Leonard G."/>
            <person name="Richards T.A."/>
            <person name="Lane C.E."/>
        </authorList>
    </citation>
    <scope>NUCLEOTIDE SEQUENCE [LARGE SCALE GENOMIC DNA]</scope>
    <source>
        <strain evidence="8 9">ATCC 34112</strain>
    </source>
</reference>
<dbReference type="Pfam" id="PF13374">
    <property type="entry name" value="TPR_10"/>
    <property type="match status" value="1"/>
</dbReference>
<dbReference type="InterPro" id="IPR049052">
    <property type="entry name" value="nSTAND1"/>
</dbReference>
<dbReference type="SMART" id="SM00382">
    <property type="entry name" value="AAA"/>
    <property type="match status" value="1"/>
</dbReference>
<dbReference type="STRING" id="74557.A0A1V9ZRG0"/>
<dbReference type="SUPFAM" id="SSF47769">
    <property type="entry name" value="SAM/Pointed domain"/>
    <property type="match status" value="1"/>
</dbReference>
<dbReference type="CDD" id="cd00105">
    <property type="entry name" value="KH-I"/>
    <property type="match status" value="1"/>
</dbReference>
<feature type="compositionally biased region" description="Low complexity" evidence="6">
    <location>
        <begin position="1457"/>
        <end position="1466"/>
    </location>
</feature>
<comment type="caution">
    <text evidence="8">The sequence shown here is derived from an EMBL/GenBank/DDBJ whole genome shotgun (WGS) entry which is preliminary data.</text>
</comment>
<dbReference type="PROSITE" id="PS50005">
    <property type="entry name" value="TPR"/>
    <property type="match status" value="1"/>
</dbReference>
<dbReference type="Pfam" id="PF07647">
    <property type="entry name" value="SAM_2"/>
    <property type="match status" value="1"/>
</dbReference>
<dbReference type="PRINTS" id="PR00364">
    <property type="entry name" value="DISEASERSIST"/>
</dbReference>
<dbReference type="SUPFAM" id="SSF48452">
    <property type="entry name" value="TPR-like"/>
    <property type="match status" value="2"/>
</dbReference>
<dbReference type="SMART" id="SM00454">
    <property type="entry name" value="SAM"/>
    <property type="match status" value="1"/>
</dbReference>
<comment type="similarity">
    <text evidence="1">Belongs to the BicC family.</text>
</comment>
<dbReference type="InterPro" id="IPR004088">
    <property type="entry name" value="KH_dom_type_1"/>
</dbReference>
<dbReference type="GO" id="GO:0003723">
    <property type="term" value="F:RNA binding"/>
    <property type="evidence" value="ECO:0007669"/>
    <property type="project" value="UniProtKB-UniRule"/>
</dbReference>
<gene>
    <name evidence="8" type="ORF">THRCLA_05922</name>
</gene>
<evidence type="ECO:0000256" key="5">
    <source>
        <dbReference type="PROSITE-ProRule" id="PRU00339"/>
    </source>
</evidence>
<dbReference type="Gene3D" id="3.40.50.300">
    <property type="entry name" value="P-loop containing nucleotide triphosphate hydrolases"/>
    <property type="match status" value="1"/>
</dbReference>
<feature type="repeat" description="TPR" evidence="5">
    <location>
        <begin position="1195"/>
        <end position="1228"/>
    </location>
</feature>
<dbReference type="EMBL" id="JNBS01001695">
    <property type="protein sequence ID" value="OQS00577.1"/>
    <property type="molecule type" value="Genomic_DNA"/>
</dbReference>
<dbReference type="InterPro" id="IPR003593">
    <property type="entry name" value="AAA+_ATPase"/>
</dbReference>
<evidence type="ECO:0000256" key="4">
    <source>
        <dbReference type="PROSITE-ProRule" id="PRU00117"/>
    </source>
</evidence>
<evidence type="ECO:0000313" key="9">
    <source>
        <dbReference type="Proteomes" id="UP000243217"/>
    </source>
</evidence>
<dbReference type="SUPFAM" id="SSF54791">
    <property type="entry name" value="Eukaryotic type KH-domain (KH-domain type I)"/>
    <property type="match status" value="1"/>
</dbReference>
<dbReference type="PROSITE" id="PS50105">
    <property type="entry name" value="SAM_DOMAIN"/>
    <property type="match status" value="1"/>
</dbReference>
<dbReference type="Gene3D" id="3.30.1370.10">
    <property type="entry name" value="K Homology domain, type 1"/>
    <property type="match status" value="1"/>
</dbReference>
<dbReference type="InterPro" id="IPR001660">
    <property type="entry name" value="SAM"/>
</dbReference>
<evidence type="ECO:0000313" key="8">
    <source>
        <dbReference type="EMBL" id="OQS00577.1"/>
    </source>
</evidence>
<dbReference type="Pfam" id="PF20703">
    <property type="entry name" value="nSTAND1"/>
    <property type="match status" value="1"/>
</dbReference>
<dbReference type="SUPFAM" id="SSF52540">
    <property type="entry name" value="P-loop containing nucleoside triphosphate hydrolases"/>
    <property type="match status" value="1"/>
</dbReference>
<name>A0A1V9ZRG0_9STRA</name>
<keyword evidence="3 5" id="KW-0802">TPR repeat</keyword>
<dbReference type="Pfam" id="PF00013">
    <property type="entry name" value="KH_1"/>
    <property type="match status" value="1"/>
</dbReference>
<dbReference type="InterPro" id="IPR011990">
    <property type="entry name" value="TPR-like_helical_dom_sf"/>
</dbReference>
<dbReference type="PANTHER" id="PTHR45641">
    <property type="entry name" value="TETRATRICOPEPTIDE REPEAT PROTEIN (AFU_ORTHOLOGUE AFUA_6G03870)"/>
    <property type="match status" value="1"/>
</dbReference>